<feature type="domain" description="Major facilitator superfamily (MFS) profile" evidence="8">
    <location>
        <begin position="17"/>
        <end position="410"/>
    </location>
</feature>
<feature type="transmembrane region" description="Helical" evidence="7">
    <location>
        <begin position="285"/>
        <end position="303"/>
    </location>
</feature>
<dbReference type="Proteomes" id="UP001141950">
    <property type="component" value="Unassembled WGS sequence"/>
</dbReference>
<feature type="transmembrane region" description="Helical" evidence="7">
    <location>
        <begin position="382"/>
        <end position="406"/>
    </location>
</feature>
<feature type="transmembrane region" description="Helical" evidence="7">
    <location>
        <begin position="247"/>
        <end position="273"/>
    </location>
</feature>
<feature type="transmembrane region" description="Helical" evidence="7">
    <location>
        <begin position="12"/>
        <end position="31"/>
    </location>
</feature>
<dbReference type="SUPFAM" id="SSF103473">
    <property type="entry name" value="MFS general substrate transporter"/>
    <property type="match status" value="1"/>
</dbReference>
<evidence type="ECO:0000256" key="2">
    <source>
        <dbReference type="ARBA" id="ARBA00008335"/>
    </source>
</evidence>
<feature type="transmembrane region" description="Helical" evidence="7">
    <location>
        <begin position="146"/>
        <end position="165"/>
    </location>
</feature>
<dbReference type="RefSeq" id="WP_257445348.1">
    <property type="nucleotide sequence ID" value="NZ_JANIPJ010000006.1"/>
</dbReference>
<dbReference type="GO" id="GO:0005886">
    <property type="term" value="C:plasma membrane"/>
    <property type="evidence" value="ECO:0007669"/>
    <property type="project" value="UniProtKB-SubCell"/>
</dbReference>
<feature type="transmembrane region" description="Helical" evidence="7">
    <location>
        <begin position="341"/>
        <end position="362"/>
    </location>
</feature>
<dbReference type="Pfam" id="PF07690">
    <property type="entry name" value="MFS_1"/>
    <property type="match status" value="1"/>
</dbReference>
<accession>A0A9X2MLY2</accession>
<evidence type="ECO:0000256" key="6">
    <source>
        <dbReference type="ARBA" id="ARBA00023136"/>
    </source>
</evidence>
<keyword evidence="5 7" id="KW-1133">Transmembrane helix</keyword>
<feature type="transmembrane region" description="Helical" evidence="7">
    <location>
        <begin position="309"/>
        <end position="329"/>
    </location>
</feature>
<keyword evidence="4 7" id="KW-0812">Transmembrane</keyword>
<proteinExistence type="inferred from homology"/>
<keyword evidence="10" id="KW-1185">Reference proteome</keyword>
<feature type="transmembrane region" description="Helical" evidence="7">
    <location>
        <begin position="177"/>
        <end position="197"/>
    </location>
</feature>
<comment type="caution">
    <text evidence="9">The sequence shown here is derived from an EMBL/GenBank/DDBJ whole genome shotgun (WGS) entry which is preliminary data.</text>
</comment>
<evidence type="ECO:0000313" key="9">
    <source>
        <dbReference type="EMBL" id="MCR2804373.1"/>
    </source>
</evidence>
<feature type="transmembrane region" description="Helical" evidence="7">
    <location>
        <begin position="112"/>
        <end position="134"/>
    </location>
</feature>
<evidence type="ECO:0000256" key="3">
    <source>
        <dbReference type="ARBA" id="ARBA00022448"/>
    </source>
</evidence>
<dbReference type="PANTHER" id="PTHR23514">
    <property type="entry name" value="BYPASS OF STOP CODON PROTEIN 6"/>
    <property type="match status" value="1"/>
</dbReference>
<dbReference type="InterPro" id="IPR036259">
    <property type="entry name" value="MFS_trans_sf"/>
</dbReference>
<keyword evidence="6 7" id="KW-0472">Membrane</keyword>
<evidence type="ECO:0000256" key="4">
    <source>
        <dbReference type="ARBA" id="ARBA00022692"/>
    </source>
</evidence>
<dbReference type="Gene3D" id="1.20.1250.20">
    <property type="entry name" value="MFS general substrate transporter like domains"/>
    <property type="match status" value="2"/>
</dbReference>
<dbReference type="EMBL" id="JANIPJ010000006">
    <property type="protein sequence ID" value="MCR2804373.1"/>
    <property type="molecule type" value="Genomic_DNA"/>
</dbReference>
<dbReference type="AlphaFoldDB" id="A0A9X2MLY2"/>
<dbReference type="PROSITE" id="PS50850">
    <property type="entry name" value="MFS"/>
    <property type="match status" value="1"/>
</dbReference>
<evidence type="ECO:0000259" key="8">
    <source>
        <dbReference type="PROSITE" id="PS50850"/>
    </source>
</evidence>
<sequence>MKSRFSIHSLTSNYALLLMVVFGGFLVFGFSENVKGPALPRMQSELGLDEMQIGLLLAFNSLGYLLACSFTAWLDRKLGLKLTTMLSFGSMALSGLFIYWASNYTSLASAYFFMYIGNGLLEIALALLAARIFTRNTGTMMNLAHFFYGLSSMVAPLIAAHLMGVQLFGSELGWRGMYALMLALAVLPMLPALAAKLPNEETVAEERIPISSFMKDPVAWLIVLVLSFGVISELAVGGWLVNFLEKAYGWSTTASSAMLSAFFVCFTIARLVLGPVTDRIGYTRSLILFSGFSGLCSIAAILVGEGGAFLFAAAGVGIAPIYPTVMALLADRYKGNSGTAITFTVTMMGIASVLGNFAIGAITDGIKRLFADSSDPAGGLVAGLQAGYLFIGFCAILCSLTAYLLYRALSRQKQLI</sequence>
<evidence type="ECO:0000256" key="5">
    <source>
        <dbReference type="ARBA" id="ARBA00022989"/>
    </source>
</evidence>
<dbReference type="InterPro" id="IPR011701">
    <property type="entry name" value="MFS"/>
</dbReference>
<evidence type="ECO:0000256" key="7">
    <source>
        <dbReference type="SAM" id="Phobius"/>
    </source>
</evidence>
<keyword evidence="3" id="KW-0813">Transport</keyword>
<name>A0A9X2MLY2_9BACL</name>
<dbReference type="InterPro" id="IPR051788">
    <property type="entry name" value="MFS_Transporter"/>
</dbReference>
<reference evidence="9" key="1">
    <citation type="submission" date="2022-08" db="EMBL/GenBank/DDBJ databases">
        <title>The genomic sequence of strain Paenibacillus sp. SCIV0701.</title>
        <authorList>
            <person name="Zhao H."/>
        </authorList>
    </citation>
    <scope>NUCLEOTIDE SEQUENCE</scope>
    <source>
        <strain evidence="9">SCIV0701</strain>
    </source>
</reference>
<comment type="similarity">
    <text evidence="2">Belongs to the major facilitator superfamily.</text>
</comment>
<evidence type="ECO:0000256" key="1">
    <source>
        <dbReference type="ARBA" id="ARBA00004651"/>
    </source>
</evidence>
<dbReference type="PANTHER" id="PTHR23514:SF3">
    <property type="entry name" value="BYPASS OF STOP CODON PROTEIN 6"/>
    <property type="match status" value="1"/>
</dbReference>
<comment type="subcellular location">
    <subcellularLocation>
        <location evidence="1">Cell membrane</location>
        <topology evidence="1">Multi-pass membrane protein</topology>
    </subcellularLocation>
</comment>
<feature type="transmembrane region" description="Helical" evidence="7">
    <location>
        <begin position="218"/>
        <end position="241"/>
    </location>
</feature>
<dbReference type="GO" id="GO:0022857">
    <property type="term" value="F:transmembrane transporter activity"/>
    <property type="evidence" value="ECO:0007669"/>
    <property type="project" value="InterPro"/>
</dbReference>
<dbReference type="InterPro" id="IPR020846">
    <property type="entry name" value="MFS_dom"/>
</dbReference>
<evidence type="ECO:0000313" key="10">
    <source>
        <dbReference type="Proteomes" id="UP001141950"/>
    </source>
</evidence>
<feature type="transmembrane region" description="Helical" evidence="7">
    <location>
        <begin position="51"/>
        <end position="73"/>
    </location>
</feature>
<protein>
    <submittedName>
        <fullName evidence="9">MFS transporter</fullName>
    </submittedName>
</protein>
<gene>
    <name evidence="9" type="ORF">NQZ67_10810</name>
</gene>
<organism evidence="9 10">
    <name type="scientific">Paenibacillus soyae</name>
    <dbReference type="NCBI Taxonomy" id="2969249"/>
    <lineage>
        <taxon>Bacteria</taxon>
        <taxon>Bacillati</taxon>
        <taxon>Bacillota</taxon>
        <taxon>Bacilli</taxon>
        <taxon>Bacillales</taxon>
        <taxon>Paenibacillaceae</taxon>
        <taxon>Paenibacillus</taxon>
    </lineage>
</organism>
<feature type="transmembrane region" description="Helical" evidence="7">
    <location>
        <begin position="80"/>
        <end position="100"/>
    </location>
</feature>